<name>A0A131YBM9_RHIAP</name>
<dbReference type="EMBL" id="GEDV01012717">
    <property type="protein sequence ID" value="JAP75840.1"/>
    <property type="molecule type" value="Transcribed_RNA"/>
</dbReference>
<dbReference type="AlphaFoldDB" id="A0A131YBM9"/>
<evidence type="ECO:0000313" key="2">
    <source>
        <dbReference type="EMBL" id="JAP75840.1"/>
    </source>
</evidence>
<keyword evidence="1" id="KW-0732">Signal</keyword>
<proteinExistence type="predicted"/>
<protein>
    <recommendedName>
        <fullName evidence="3">Basic tail secreted protein</fullName>
    </recommendedName>
</protein>
<sequence length="82" mass="8880">MSPSVQLVCSLLALMLLQPIISNMVTHGGNDGKCLQECRRNQPGCPDGCACVLNNSNIGKCVSTNFSEEDFPETDFPHVQPE</sequence>
<feature type="chain" id="PRO_5007284581" description="Basic tail secreted protein" evidence="1">
    <location>
        <begin position="23"/>
        <end position="82"/>
    </location>
</feature>
<accession>A0A131YBM9</accession>
<evidence type="ECO:0000256" key="1">
    <source>
        <dbReference type="SAM" id="SignalP"/>
    </source>
</evidence>
<reference evidence="2" key="1">
    <citation type="journal article" date="2016" name="Ticks Tick Borne Dis.">
        <title>De novo assembly and annotation of the salivary gland transcriptome of Rhipicephalus appendiculatus male and female ticks during blood feeding.</title>
        <authorList>
            <person name="de Castro M.H."/>
            <person name="de Klerk D."/>
            <person name="Pienaar R."/>
            <person name="Latif A.A."/>
            <person name="Rees D.J."/>
            <person name="Mans B.J."/>
        </authorList>
    </citation>
    <scope>NUCLEOTIDE SEQUENCE</scope>
    <source>
        <tissue evidence="2">Salivary glands</tissue>
    </source>
</reference>
<organism evidence="2">
    <name type="scientific">Rhipicephalus appendiculatus</name>
    <name type="common">Brown ear tick</name>
    <dbReference type="NCBI Taxonomy" id="34631"/>
    <lineage>
        <taxon>Eukaryota</taxon>
        <taxon>Metazoa</taxon>
        <taxon>Ecdysozoa</taxon>
        <taxon>Arthropoda</taxon>
        <taxon>Chelicerata</taxon>
        <taxon>Arachnida</taxon>
        <taxon>Acari</taxon>
        <taxon>Parasitiformes</taxon>
        <taxon>Ixodida</taxon>
        <taxon>Ixodoidea</taxon>
        <taxon>Ixodidae</taxon>
        <taxon>Rhipicephalinae</taxon>
        <taxon>Rhipicephalus</taxon>
        <taxon>Rhipicephalus</taxon>
    </lineage>
</organism>
<evidence type="ECO:0008006" key="3">
    <source>
        <dbReference type="Google" id="ProtNLM"/>
    </source>
</evidence>
<feature type="signal peptide" evidence="1">
    <location>
        <begin position="1"/>
        <end position="22"/>
    </location>
</feature>